<dbReference type="EMBL" id="JBEAFC010000002">
    <property type="protein sequence ID" value="KAL1566008.1"/>
    <property type="molecule type" value="Genomic_DNA"/>
</dbReference>
<keyword evidence="3" id="KW-1185">Reference proteome</keyword>
<organism evidence="2 3">
    <name type="scientific">Salvia divinorum</name>
    <name type="common">Maria pastora</name>
    <name type="synonym">Diviner's sage</name>
    <dbReference type="NCBI Taxonomy" id="28513"/>
    <lineage>
        <taxon>Eukaryota</taxon>
        <taxon>Viridiplantae</taxon>
        <taxon>Streptophyta</taxon>
        <taxon>Embryophyta</taxon>
        <taxon>Tracheophyta</taxon>
        <taxon>Spermatophyta</taxon>
        <taxon>Magnoliopsida</taxon>
        <taxon>eudicotyledons</taxon>
        <taxon>Gunneridae</taxon>
        <taxon>Pentapetalae</taxon>
        <taxon>asterids</taxon>
        <taxon>lamiids</taxon>
        <taxon>Lamiales</taxon>
        <taxon>Lamiaceae</taxon>
        <taxon>Nepetoideae</taxon>
        <taxon>Mentheae</taxon>
        <taxon>Salviinae</taxon>
        <taxon>Salvia</taxon>
        <taxon>Salvia subgen. Calosphace</taxon>
    </lineage>
</organism>
<evidence type="ECO:0000313" key="3">
    <source>
        <dbReference type="Proteomes" id="UP001567538"/>
    </source>
</evidence>
<dbReference type="Proteomes" id="UP001567538">
    <property type="component" value="Unassembled WGS sequence"/>
</dbReference>
<evidence type="ECO:0000256" key="1">
    <source>
        <dbReference type="SAM" id="MobiDB-lite"/>
    </source>
</evidence>
<feature type="compositionally biased region" description="Low complexity" evidence="1">
    <location>
        <begin position="49"/>
        <end position="61"/>
    </location>
</feature>
<sequence>MNPTANLKPEIWIERREKARTRNSSERLLSLSRPLLHRRNCLGWLPENEGISEGESRTSGSTEEEFT</sequence>
<name>A0ABD1IBB4_SALDI</name>
<dbReference type="AlphaFoldDB" id="A0ABD1IBB4"/>
<evidence type="ECO:0000313" key="2">
    <source>
        <dbReference type="EMBL" id="KAL1566008.1"/>
    </source>
</evidence>
<proteinExistence type="predicted"/>
<reference evidence="2 3" key="1">
    <citation type="submission" date="2024-06" db="EMBL/GenBank/DDBJ databases">
        <title>A chromosome level genome sequence of Diviner's sage (Salvia divinorum).</title>
        <authorList>
            <person name="Ford S.A."/>
            <person name="Ro D.-K."/>
            <person name="Ness R.W."/>
            <person name="Phillips M.A."/>
        </authorList>
    </citation>
    <scope>NUCLEOTIDE SEQUENCE [LARGE SCALE GENOMIC DNA]</scope>
    <source>
        <strain evidence="2">SAF-2024a</strain>
        <tissue evidence="2">Leaf</tissue>
    </source>
</reference>
<feature type="region of interest" description="Disordered" evidence="1">
    <location>
        <begin position="47"/>
        <end position="67"/>
    </location>
</feature>
<gene>
    <name evidence="2" type="ORF">AAHA92_01666</name>
</gene>
<accession>A0ABD1IBB4</accession>
<protein>
    <submittedName>
        <fullName evidence="2">Uncharacterized protein</fullName>
    </submittedName>
</protein>
<comment type="caution">
    <text evidence="2">The sequence shown here is derived from an EMBL/GenBank/DDBJ whole genome shotgun (WGS) entry which is preliminary data.</text>
</comment>